<reference evidence="2" key="1">
    <citation type="journal article" date="2024" name="Proc. Natl. Acad. Sci. U.S.A.">
        <title>Extraordinary preservation of gene collinearity over three hundred million years revealed in homosporous lycophytes.</title>
        <authorList>
            <person name="Li C."/>
            <person name="Wickell D."/>
            <person name="Kuo L.Y."/>
            <person name="Chen X."/>
            <person name="Nie B."/>
            <person name="Liao X."/>
            <person name="Peng D."/>
            <person name="Ji J."/>
            <person name="Jenkins J."/>
            <person name="Williams M."/>
            <person name="Shu S."/>
            <person name="Plott C."/>
            <person name="Barry K."/>
            <person name="Rajasekar S."/>
            <person name="Grimwood J."/>
            <person name="Han X."/>
            <person name="Sun S."/>
            <person name="Hou Z."/>
            <person name="He W."/>
            <person name="Dai G."/>
            <person name="Sun C."/>
            <person name="Schmutz J."/>
            <person name="Leebens-Mack J.H."/>
            <person name="Li F.W."/>
            <person name="Wang L."/>
        </authorList>
    </citation>
    <scope>NUCLEOTIDE SEQUENCE [LARGE SCALE GENOMIC DNA]</scope>
    <source>
        <strain evidence="2">cv. PW_Plant_1</strain>
    </source>
</reference>
<dbReference type="Proteomes" id="UP001162992">
    <property type="component" value="Chromosome 10"/>
</dbReference>
<evidence type="ECO:0000313" key="1">
    <source>
        <dbReference type="EMBL" id="KAJ7540316.1"/>
    </source>
</evidence>
<gene>
    <name evidence="1" type="ORF">O6H91_10G008700</name>
</gene>
<sequence>MVDCLLDFSFEEGFCNQLGKSIIFDGMQNEAHPAMFMKSLATARITRDGKYEAVMGTGFQVALEQGSEKPYTSMLLENCRRKLGKLSEKDDKRVFSSSCDMAAATTKTRILKLELGSILHLSFERAITIMSESLQERNVWALPPSSILATLLVNRLETPHEMSLTMEQYEEVLPKQVCAQRHIFLTECFSYNPLLFEILKIITEQGAIKDVISCAECICALLADSIFHWHSAFQTRRPPSFPQVCENEALNRIHVFELIQLVAATGWLPQPVVSCSEVISLIDGADVANLLLLVWRCMHHALVSGKRWHRSRSSKNINTSDYVEQADSLLEADAESQKEDTYTEWEGHLMAILHQNIAQIGAHFATIFPKLRAF</sequence>
<proteinExistence type="predicted"/>
<evidence type="ECO:0000313" key="2">
    <source>
        <dbReference type="Proteomes" id="UP001162992"/>
    </source>
</evidence>
<comment type="caution">
    <text evidence="1">The sequence shown here is derived from an EMBL/GenBank/DDBJ whole genome shotgun (WGS) entry which is preliminary data.</text>
</comment>
<organism evidence="1 2">
    <name type="scientific">Diphasiastrum complanatum</name>
    <name type="common">Issler's clubmoss</name>
    <name type="synonym">Lycopodium complanatum</name>
    <dbReference type="NCBI Taxonomy" id="34168"/>
    <lineage>
        <taxon>Eukaryota</taxon>
        <taxon>Viridiplantae</taxon>
        <taxon>Streptophyta</taxon>
        <taxon>Embryophyta</taxon>
        <taxon>Tracheophyta</taxon>
        <taxon>Lycopodiopsida</taxon>
        <taxon>Lycopodiales</taxon>
        <taxon>Lycopodiaceae</taxon>
        <taxon>Lycopodioideae</taxon>
        <taxon>Diphasiastrum</taxon>
    </lineage>
</organism>
<name>A0ACC2CE81_DIPCM</name>
<dbReference type="EMBL" id="CM055101">
    <property type="protein sequence ID" value="KAJ7540316.1"/>
    <property type="molecule type" value="Genomic_DNA"/>
</dbReference>
<keyword evidence="2" id="KW-1185">Reference proteome</keyword>
<protein>
    <submittedName>
        <fullName evidence="1">Uncharacterized protein</fullName>
    </submittedName>
</protein>
<accession>A0ACC2CE81</accession>